<dbReference type="Proteomes" id="UP000036338">
    <property type="component" value="Unassembled WGS sequence"/>
</dbReference>
<gene>
    <name evidence="8" type="ORF">VL15_09110</name>
</gene>
<evidence type="ECO:0000256" key="5">
    <source>
        <dbReference type="ARBA" id="ARBA00022989"/>
    </source>
</evidence>
<keyword evidence="3 7" id="KW-1003">Cell membrane</keyword>
<feature type="transmembrane region" description="Helical" evidence="7">
    <location>
        <begin position="86"/>
        <end position="106"/>
    </location>
</feature>
<evidence type="ECO:0000256" key="7">
    <source>
        <dbReference type="RuleBase" id="RU362072"/>
    </source>
</evidence>
<evidence type="ECO:0000313" key="8">
    <source>
        <dbReference type="EMBL" id="KML60530.1"/>
    </source>
</evidence>
<dbReference type="AlphaFoldDB" id="A0A0J6A439"/>
<dbReference type="NCBIfam" id="TIGR01401">
    <property type="entry name" value="fliR_like_III"/>
    <property type="match status" value="1"/>
</dbReference>
<reference evidence="8 9" key="1">
    <citation type="submission" date="2015-05" db="EMBL/GenBank/DDBJ databases">
        <title>Draft genome of Burkholderia cepacia LK29.</title>
        <authorList>
            <person name="Chan X.Y."/>
        </authorList>
    </citation>
    <scope>NUCLEOTIDE SEQUENCE [LARGE SCALE GENOMIC DNA]</scope>
    <source>
        <strain evidence="8 9">LK29</strain>
    </source>
</reference>
<sequence>MNDQFLQVGPQLVQDLLVLGVCSIRLLVILTLFPPTADGILQGPLRNGVALIFSLYIAIAQPVGFAGSLAGTGLVVIALREALIGTVLGFAAATVFWVAESAGIYLDNLSGYNNAQLTNPMRSEKSTPSGTLLSQVAIVAFWSLGGMEFLLQALYESYRWWPVAARTPIDMNFLEMFVLRQTDTLMQMIAKLAAPMVFVMVLIDLGANLASKSAQKLELSALSQPIKGAMAVLILALFCGIFVDQIHDQLDLRLFAGQMRELARGPGAAAH</sequence>
<dbReference type="PANTHER" id="PTHR30065">
    <property type="entry name" value="FLAGELLAR BIOSYNTHETIC PROTEIN FLIR"/>
    <property type="match status" value="1"/>
</dbReference>
<dbReference type="PANTHER" id="PTHR30065:SF1">
    <property type="entry name" value="SURFACE PRESENTATION OF ANTIGENS PROTEIN SPAR"/>
    <property type="match status" value="1"/>
</dbReference>
<evidence type="ECO:0000256" key="1">
    <source>
        <dbReference type="ARBA" id="ARBA00004651"/>
    </source>
</evidence>
<comment type="caution">
    <text evidence="8">The sequence shown here is derived from an EMBL/GenBank/DDBJ whole genome shotgun (WGS) entry which is preliminary data.</text>
</comment>
<evidence type="ECO:0000256" key="2">
    <source>
        <dbReference type="ARBA" id="ARBA00009772"/>
    </source>
</evidence>
<feature type="transmembrane region" description="Helical" evidence="7">
    <location>
        <begin position="12"/>
        <end position="33"/>
    </location>
</feature>
<dbReference type="GO" id="GO:0006605">
    <property type="term" value="P:protein targeting"/>
    <property type="evidence" value="ECO:0007669"/>
    <property type="project" value="UniProtKB-UniRule"/>
</dbReference>
<dbReference type="PATRIC" id="fig|292.27.peg.1427"/>
<name>A0A0J6A439_BURCE</name>
<protein>
    <submittedName>
        <fullName evidence="8">Type III secretion system protein</fullName>
    </submittedName>
</protein>
<dbReference type="InterPro" id="IPR002010">
    <property type="entry name" value="T3SS_IM_R"/>
</dbReference>
<keyword evidence="4 7" id="KW-0812">Transmembrane</keyword>
<evidence type="ECO:0000256" key="6">
    <source>
        <dbReference type="ARBA" id="ARBA00023136"/>
    </source>
</evidence>
<proteinExistence type="inferred from homology"/>
<dbReference type="GO" id="GO:0005886">
    <property type="term" value="C:plasma membrane"/>
    <property type="evidence" value="ECO:0007669"/>
    <property type="project" value="UniProtKB-SubCell"/>
</dbReference>
<feature type="transmembrane region" description="Helical" evidence="7">
    <location>
        <begin position="132"/>
        <end position="151"/>
    </location>
</feature>
<evidence type="ECO:0000256" key="3">
    <source>
        <dbReference type="ARBA" id="ARBA00022475"/>
    </source>
</evidence>
<keyword evidence="6 7" id="KW-0472">Membrane</keyword>
<organism evidence="8 9">
    <name type="scientific">Burkholderia cepacia</name>
    <name type="common">Pseudomonas cepacia</name>
    <dbReference type="NCBI Taxonomy" id="292"/>
    <lineage>
        <taxon>Bacteria</taxon>
        <taxon>Pseudomonadati</taxon>
        <taxon>Pseudomonadota</taxon>
        <taxon>Betaproteobacteria</taxon>
        <taxon>Burkholderiales</taxon>
        <taxon>Burkholderiaceae</taxon>
        <taxon>Burkholderia</taxon>
        <taxon>Burkholderia cepacia complex</taxon>
    </lineage>
</organism>
<evidence type="ECO:0000256" key="4">
    <source>
        <dbReference type="ARBA" id="ARBA00022692"/>
    </source>
</evidence>
<dbReference type="PRINTS" id="PR00953">
    <property type="entry name" value="TYPE3IMRPROT"/>
</dbReference>
<accession>A0A0J6A439</accession>
<dbReference type="EMBL" id="LDWR01000014">
    <property type="protein sequence ID" value="KML60530.1"/>
    <property type="molecule type" value="Genomic_DNA"/>
</dbReference>
<comment type="subcellular location">
    <subcellularLocation>
        <location evidence="1 7">Cell membrane</location>
        <topology evidence="1 7">Multi-pass membrane protein</topology>
    </subcellularLocation>
</comment>
<feature type="transmembrane region" description="Helical" evidence="7">
    <location>
        <begin position="189"/>
        <end position="210"/>
    </location>
</feature>
<evidence type="ECO:0000313" key="9">
    <source>
        <dbReference type="Proteomes" id="UP000036338"/>
    </source>
</evidence>
<dbReference type="Pfam" id="PF01311">
    <property type="entry name" value="Bac_export_1"/>
    <property type="match status" value="1"/>
</dbReference>
<dbReference type="InterPro" id="IPR006304">
    <property type="entry name" value="T3SS_SpaR/YscT"/>
</dbReference>
<keyword evidence="5 7" id="KW-1133">Transmembrane helix</keyword>
<comment type="similarity">
    <text evidence="2 7">Belongs to the FliR/MopE/SpaR family.</text>
</comment>
<dbReference type="RefSeq" id="WP_048245048.1">
    <property type="nucleotide sequence ID" value="NZ_LDWR01000014.1"/>
</dbReference>
<feature type="transmembrane region" description="Helical" evidence="7">
    <location>
        <begin position="222"/>
        <end position="243"/>
    </location>
</feature>
<feature type="transmembrane region" description="Helical" evidence="7">
    <location>
        <begin position="53"/>
        <end position="79"/>
    </location>
</feature>